<keyword evidence="12" id="KW-0902">Two-component regulatory system</keyword>
<dbReference type="InterPro" id="IPR003661">
    <property type="entry name" value="HisK_dim/P_dom"/>
</dbReference>
<protein>
    <recommendedName>
        <fullName evidence="3">histidine kinase</fullName>
        <ecNumber evidence="3">2.7.13.3</ecNumber>
    </recommendedName>
</protein>
<keyword evidence="6" id="KW-0808">Transferase</keyword>
<feature type="transmembrane region" description="Helical" evidence="15">
    <location>
        <begin position="428"/>
        <end position="457"/>
    </location>
</feature>
<dbReference type="AlphaFoldDB" id="A0A1M4W535"/>
<comment type="subcellular location">
    <subcellularLocation>
        <location evidence="2">Cell membrane</location>
        <topology evidence="2">Multi-pass membrane protein</topology>
    </subcellularLocation>
</comment>
<dbReference type="GO" id="GO:0005886">
    <property type="term" value="C:plasma membrane"/>
    <property type="evidence" value="ECO:0007669"/>
    <property type="project" value="UniProtKB-SubCell"/>
</dbReference>
<dbReference type="Gene3D" id="1.10.287.130">
    <property type="match status" value="1"/>
</dbReference>
<sequence length="776" mass="88642">MDTKSKNSHKLAVLIILLVILLPSVGMVRLYPFLDRESSAYKENFYTDAQFLRQIIYGNYVLYTEEAQRKEGRTILPNQIFFPDLKDAEAASVSEGMEEAWDEQDAYASALTDFKNNILQEYRSWQSSFDNVRGNLEYQVLDENEQILDQNVTGSLLESLTRDKDQKYLWGVAMQYDQGGNLTVLNTFGNNSKELSNLLESLGRKDPVDDYYYESYYGSTSLSASYSFQFPQNRTFIYGMTRENANAYLSLDLESRYHGYIDSGVVYQTLLFLVALVGIAALLLPFIRPLGTGNEKIFRAPMEAALLGFVPLGLIVSAIVHLVVITNEGIVTKTLKQAGLKNPYVIESLSIAWNLLWWCLIFALVYWIVSCLRNIFTLGLRRYFRERTLIYRFFAWIKRGCVKVYHSFDHLDFQDKLNRTILKIVGINFIILALICSFWFFGIGALILYSIVLFFVLQKYFNDLKTKYKKLLSTTNAIAEGNLDVTIDEDLGVFEPFKGEIQKIQTGFKKAVEEEVKSERMKTDLITNVSHDLKTPLTAIITYVNLLKNEDLSPEIHRSYIDILEQKSLRLKALIEDLFEISKATSKNVTLNLMRVDIVNLLKQVAFELNDKISQSTLDFRWNLPDEKISLTLDSQKTYRVFENLLINILKYSLSHSRVYITVEAVSGEAVITMKNVSAQELNFNPEEITERFVRGDSARNTEGSGLGLAIAKSFVDLQNGTMHITTDADLFKVTIRWPLEKQAPPAPEKPQTADTEDPLFLEGPQSSEDVIPKHD</sequence>
<dbReference type="Proteomes" id="UP000184245">
    <property type="component" value="Unassembled WGS sequence"/>
</dbReference>
<dbReference type="GO" id="GO:0005524">
    <property type="term" value="F:ATP binding"/>
    <property type="evidence" value="ECO:0007669"/>
    <property type="project" value="UniProtKB-KW"/>
</dbReference>
<dbReference type="InterPro" id="IPR005467">
    <property type="entry name" value="His_kinase_dom"/>
</dbReference>
<comment type="catalytic activity">
    <reaction evidence="1">
        <text>ATP + protein L-histidine = ADP + protein N-phospho-L-histidine.</text>
        <dbReference type="EC" id="2.7.13.3"/>
    </reaction>
</comment>
<dbReference type="SMART" id="SM00388">
    <property type="entry name" value="HisKA"/>
    <property type="match status" value="1"/>
</dbReference>
<dbReference type="RefSeq" id="WP_072850463.1">
    <property type="nucleotide sequence ID" value="NZ_FQVI01000005.1"/>
</dbReference>
<dbReference type="InterPro" id="IPR036097">
    <property type="entry name" value="HisK_dim/P_sf"/>
</dbReference>
<keyword evidence="11 15" id="KW-1133">Transmembrane helix</keyword>
<evidence type="ECO:0000256" key="15">
    <source>
        <dbReference type="SAM" id="Phobius"/>
    </source>
</evidence>
<keyword evidence="7 15" id="KW-0812">Transmembrane</keyword>
<dbReference type="OrthoDB" id="9792991at2"/>
<keyword evidence="10" id="KW-0067">ATP-binding</keyword>
<evidence type="ECO:0000256" key="2">
    <source>
        <dbReference type="ARBA" id="ARBA00004651"/>
    </source>
</evidence>
<dbReference type="PANTHER" id="PTHR45528">
    <property type="entry name" value="SENSOR HISTIDINE KINASE CPXA"/>
    <property type="match status" value="1"/>
</dbReference>
<keyword evidence="9 17" id="KW-0418">Kinase</keyword>
<dbReference type="FunFam" id="1.10.287.130:FF:000008">
    <property type="entry name" value="Two-component sensor histidine kinase"/>
    <property type="match status" value="1"/>
</dbReference>
<evidence type="ECO:0000256" key="9">
    <source>
        <dbReference type="ARBA" id="ARBA00022777"/>
    </source>
</evidence>
<keyword evidence="8" id="KW-0547">Nucleotide-binding</keyword>
<dbReference type="Pfam" id="PF02518">
    <property type="entry name" value="HATPase_c"/>
    <property type="match status" value="1"/>
</dbReference>
<dbReference type="PROSITE" id="PS50109">
    <property type="entry name" value="HIS_KIN"/>
    <property type="match status" value="1"/>
</dbReference>
<organism evidence="17 18">
    <name type="scientific">Lactonifactor longoviformis DSM 17459</name>
    <dbReference type="NCBI Taxonomy" id="1122155"/>
    <lineage>
        <taxon>Bacteria</taxon>
        <taxon>Bacillati</taxon>
        <taxon>Bacillota</taxon>
        <taxon>Clostridia</taxon>
        <taxon>Eubacteriales</taxon>
        <taxon>Clostridiaceae</taxon>
        <taxon>Lactonifactor</taxon>
    </lineage>
</organism>
<evidence type="ECO:0000256" key="8">
    <source>
        <dbReference type="ARBA" id="ARBA00022741"/>
    </source>
</evidence>
<dbReference type="InterPro" id="IPR003594">
    <property type="entry name" value="HATPase_dom"/>
</dbReference>
<evidence type="ECO:0000313" key="18">
    <source>
        <dbReference type="Proteomes" id="UP000184245"/>
    </source>
</evidence>
<feature type="transmembrane region" description="Helical" evidence="15">
    <location>
        <begin position="304"/>
        <end position="324"/>
    </location>
</feature>
<dbReference type="InterPro" id="IPR036890">
    <property type="entry name" value="HATPase_C_sf"/>
</dbReference>
<dbReference type="SUPFAM" id="SSF47384">
    <property type="entry name" value="Homodimeric domain of signal transducing histidine kinase"/>
    <property type="match status" value="1"/>
</dbReference>
<evidence type="ECO:0000256" key="3">
    <source>
        <dbReference type="ARBA" id="ARBA00012438"/>
    </source>
</evidence>
<dbReference type="GO" id="GO:0000155">
    <property type="term" value="F:phosphorelay sensor kinase activity"/>
    <property type="evidence" value="ECO:0007669"/>
    <property type="project" value="InterPro"/>
</dbReference>
<dbReference type="Gene3D" id="3.30.565.10">
    <property type="entry name" value="Histidine kinase-like ATPase, C-terminal domain"/>
    <property type="match status" value="1"/>
</dbReference>
<feature type="domain" description="Histidine kinase" evidence="16">
    <location>
        <begin position="528"/>
        <end position="742"/>
    </location>
</feature>
<gene>
    <name evidence="17" type="ORF">SAMN02745158_01500</name>
</gene>
<dbReference type="CDD" id="cd00082">
    <property type="entry name" value="HisKA"/>
    <property type="match status" value="1"/>
</dbReference>
<dbReference type="SMART" id="SM00387">
    <property type="entry name" value="HATPase_c"/>
    <property type="match status" value="1"/>
</dbReference>
<keyword evidence="13 15" id="KW-0472">Membrane</keyword>
<evidence type="ECO:0000256" key="14">
    <source>
        <dbReference type="SAM" id="MobiDB-lite"/>
    </source>
</evidence>
<evidence type="ECO:0000313" key="17">
    <source>
        <dbReference type="EMBL" id="SHE76319.1"/>
    </source>
</evidence>
<reference evidence="17 18" key="1">
    <citation type="submission" date="2016-11" db="EMBL/GenBank/DDBJ databases">
        <authorList>
            <person name="Jaros S."/>
            <person name="Januszkiewicz K."/>
            <person name="Wedrychowicz H."/>
        </authorList>
    </citation>
    <scope>NUCLEOTIDE SEQUENCE [LARGE SCALE GENOMIC DNA]</scope>
    <source>
        <strain evidence="17 18">DSM 17459</strain>
    </source>
</reference>
<dbReference type="Pfam" id="PF00512">
    <property type="entry name" value="HisKA"/>
    <property type="match status" value="1"/>
</dbReference>
<evidence type="ECO:0000256" key="10">
    <source>
        <dbReference type="ARBA" id="ARBA00022840"/>
    </source>
</evidence>
<evidence type="ECO:0000256" key="12">
    <source>
        <dbReference type="ARBA" id="ARBA00023012"/>
    </source>
</evidence>
<proteinExistence type="predicted"/>
<feature type="region of interest" description="Disordered" evidence="14">
    <location>
        <begin position="742"/>
        <end position="776"/>
    </location>
</feature>
<dbReference type="SUPFAM" id="SSF55874">
    <property type="entry name" value="ATPase domain of HSP90 chaperone/DNA topoisomerase II/histidine kinase"/>
    <property type="match status" value="1"/>
</dbReference>
<evidence type="ECO:0000256" key="5">
    <source>
        <dbReference type="ARBA" id="ARBA00022553"/>
    </source>
</evidence>
<dbReference type="PANTHER" id="PTHR45528:SF1">
    <property type="entry name" value="SENSOR HISTIDINE KINASE CPXA"/>
    <property type="match status" value="1"/>
</dbReference>
<evidence type="ECO:0000256" key="13">
    <source>
        <dbReference type="ARBA" id="ARBA00023136"/>
    </source>
</evidence>
<dbReference type="InterPro" id="IPR050398">
    <property type="entry name" value="HssS/ArlS-like"/>
</dbReference>
<feature type="transmembrane region" description="Helical" evidence="15">
    <location>
        <begin position="344"/>
        <end position="369"/>
    </location>
</feature>
<dbReference type="EMBL" id="FQVI01000005">
    <property type="protein sequence ID" value="SHE76319.1"/>
    <property type="molecule type" value="Genomic_DNA"/>
</dbReference>
<evidence type="ECO:0000256" key="1">
    <source>
        <dbReference type="ARBA" id="ARBA00000085"/>
    </source>
</evidence>
<dbReference type="STRING" id="1122155.SAMN02745158_01500"/>
<evidence type="ECO:0000259" key="16">
    <source>
        <dbReference type="PROSITE" id="PS50109"/>
    </source>
</evidence>
<keyword evidence="18" id="KW-1185">Reference proteome</keyword>
<evidence type="ECO:0000256" key="6">
    <source>
        <dbReference type="ARBA" id="ARBA00022679"/>
    </source>
</evidence>
<keyword evidence="5" id="KW-0597">Phosphoprotein</keyword>
<feature type="transmembrane region" description="Helical" evidence="15">
    <location>
        <begin position="265"/>
        <end position="284"/>
    </location>
</feature>
<evidence type="ECO:0000256" key="7">
    <source>
        <dbReference type="ARBA" id="ARBA00022692"/>
    </source>
</evidence>
<evidence type="ECO:0000256" key="11">
    <source>
        <dbReference type="ARBA" id="ARBA00022989"/>
    </source>
</evidence>
<dbReference type="EC" id="2.7.13.3" evidence="3"/>
<accession>A0A1M4W535</accession>
<evidence type="ECO:0000256" key="4">
    <source>
        <dbReference type="ARBA" id="ARBA00022475"/>
    </source>
</evidence>
<keyword evidence="4" id="KW-1003">Cell membrane</keyword>
<name>A0A1M4W535_9CLOT</name>